<name>A0A1B1DYH8_9APIC</name>
<organism evidence="2 3">
    <name type="scientific">Plasmodium coatneyi</name>
    <dbReference type="NCBI Taxonomy" id="208452"/>
    <lineage>
        <taxon>Eukaryota</taxon>
        <taxon>Sar</taxon>
        <taxon>Alveolata</taxon>
        <taxon>Apicomplexa</taxon>
        <taxon>Aconoidasida</taxon>
        <taxon>Haemosporida</taxon>
        <taxon>Plasmodiidae</taxon>
        <taxon>Plasmodium</taxon>
    </lineage>
</organism>
<keyword evidence="3" id="KW-1185">Reference proteome</keyword>
<keyword evidence="1" id="KW-0812">Transmembrane</keyword>
<dbReference type="GeneID" id="30908668"/>
<sequence>MSESGRGPLTGSDWLNLPYGKIYSELEEAQDECNNHDANVQSVKGALSTKQGTDEHGRKIVKAYCEASQKKNAQQKSSEDMYCNVVYYWIGDTLYNVLDEGSNNFSDLMSRVYSILRGEYAENKCDIVYKDGIDKDLFGYRKKVYEFSQNYEEIQQQLRRHIQKCDENYFDNLKAAEEAFSAVLTDCNGKIDPYCMQFKNTFDVSNGQIPLTLSYNGSSKSKGESDQEVTVYNNVQLKLNFASKANPTATIVSSILGIAGLPTITFFLYKRQQRKE</sequence>
<dbReference type="AlphaFoldDB" id="A0A1B1DYH8"/>
<dbReference type="VEuPathDB" id="PlasmoDB:PCOAH_00019420"/>
<dbReference type="Pfam" id="PF05795">
    <property type="entry name" value="Plasmodium_Vir"/>
    <property type="match status" value="1"/>
</dbReference>
<keyword evidence="1" id="KW-1133">Transmembrane helix</keyword>
<reference evidence="3" key="1">
    <citation type="submission" date="2016-06" db="EMBL/GenBank/DDBJ databases">
        <title>First high quality genome sequence of Plasmodium coatneyi using continuous long reads from single molecule, real-time sequencing.</title>
        <authorList>
            <person name="Chien J.-T."/>
            <person name="Pakala S.B."/>
            <person name="Geraldo J.A."/>
            <person name="Lapp S.A."/>
            <person name="Barnwell J.W."/>
            <person name="Kissinger J.C."/>
            <person name="Galinski M.R."/>
            <person name="Humphrey J.C."/>
        </authorList>
    </citation>
    <scope>NUCLEOTIDE SEQUENCE [LARGE SCALE GENOMIC DNA]</scope>
    <source>
        <strain evidence="3">Hackeri</strain>
    </source>
</reference>
<dbReference type="KEGG" id="pcot:PCOAH_00019420"/>
<accession>A0A1B1DYH8</accession>
<dbReference type="RefSeq" id="XP_019914566.1">
    <property type="nucleotide sequence ID" value="XM_020058751.1"/>
</dbReference>
<keyword evidence="1" id="KW-0472">Membrane</keyword>
<feature type="transmembrane region" description="Helical" evidence="1">
    <location>
        <begin position="249"/>
        <end position="269"/>
    </location>
</feature>
<gene>
    <name evidence="2" type="ORF">PCOAH_00019420</name>
</gene>
<dbReference type="OrthoDB" id="383226at2759"/>
<evidence type="ECO:0000313" key="2">
    <source>
        <dbReference type="EMBL" id="ANQ07871.1"/>
    </source>
</evidence>
<dbReference type="Proteomes" id="UP000092716">
    <property type="component" value="Chromosome 8"/>
</dbReference>
<dbReference type="InterPro" id="IPR008780">
    <property type="entry name" value="Plasmodium_Vir"/>
</dbReference>
<proteinExistence type="predicted"/>
<evidence type="ECO:0000313" key="3">
    <source>
        <dbReference type="Proteomes" id="UP000092716"/>
    </source>
</evidence>
<evidence type="ECO:0000256" key="1">
    <source>
        <dbReference type="SAM" id="Phobius"/>
    </source>
</evidence>
<protein>
    <submittedName>
        <fullName evidence="2">Variable surface protein Vir7-like protein</fullName>
    </submittedName>
</protein>
<dbReference type="EMBL" id="CP016246">
    <property type="protein sequence ID" value="ANQ07871.1"/>
    <property type="molecule type" value="Genomic_DNA"/>
</dbReference>